<keyword evidence="3" id="KW-0732">Signal</keyword>
<dbReference type="PANTHER" id="PTHR11161:SF70">
    <property type="entry name" value="ACYLTRANSFERASE 3 DOMAIN-CONTAINING PROTEIN"/>
    <property type="match status" value="1"/>
</dbReference>
<keyword evidence="2" id="KW-0812">Transmembrane</keyword>
<dbReference type="GO" id="GO:0016747">
    <property type="term" value="F:acyltransferase activity, transferring groups other than amino-acyl groups"/>
    <property type="evidence" value="ECO:0007669"/>
    <property type="project" value="InterPro"/>
</dbReference>
<feature type="transmembrane region" description="Helical" evidence="2">
    <location>
        <begin position="400"/>
        <end position="419"/>
    </location>
</feature>
<feature type="transmembrane region" description="Helical" evidence="2">
    <location>
        <begin position="294"/>
        <end position="312"/>
    </location>
</feature>
<feature type="transmembrane region" description="Helical" evidence="2">
    <location>
        <begin position="553"/>
        <end position="574"/>
    </location>
</feature>
<feature type="signal peptide" evidence="3">
    <location>
        <begin position="1"/>
        <end position="25"/>
    </location>
</feature>
<feature type="compositionally biased region" description="Polar residues" evidence="1">
    <location>
        <begin position="681"/>
        <end position="690"/>
    </location>
</feature>
<feature type="transmembrane region" description="Helical" evidence="2">
    <location>
        <begin position="181"/>
        <end position="207"/>
    </location>
</feature>
<keyword evidence="6" id="KW-1185">Reference proteome</keyword>
<evidence type="ECO:0000256" key="3">
    <source>
        <dbReference type="SAM" id="SignalP"/>
    </source>
</evidence>
<accession>A0A0B2VY76</accession>
<evidence type="ECO:0000256" key="2">
    <source>
        <dbReference type="SAM" id="Phobius"/>
    </source>
</evidence>
<evidence type="ECO:0000256" key="1">
    <source>
        <dbReference type="SAM" id="MobiDB-lite"/>
    </source>
</evidence>
<feature type="transmembrane region" description="Helical" evidence="2">
    <location>
        <begin position="426"/>
        <end position="445"/>
    </location>
</feature>
<dbReference type="PANTHER" id="PTHR11161">
    <property type="entry name" value="O-ACYLTRANSFERASE"/>
    <property type="match status" value="1"/>
</dbReference>
<feature type="transmembrane region" description="Helical" evidence="2">
    <location>
        <begin position="515"/>
        <end position="533"/>
    </location>
</feature>
<comment type="caution">
    <text evidence="5">The sequence shown here is derived from an EMBL/GenBank/DDBJ whole genome shotgun (WGS) entry which is preliminary data.</text>
</comment>
<sequence>MFDNTLFASLICSVALIANNAITNAADVHLLSYSAETIQQYINTAASGNVSSKCRDSLLKIEPFLSAYDTLPLQRRLFYASYATGNVKLAKGRDNDRWHFRFRECIIAAAEDTVIPSEHPMMFCTGHDSVSQMGVCLPTPCLNDHLHLLNEWKRTVKDGDDGNISAAYCTKSRQDKQWFQLYGTIAEMTTSFGIFGIVCLASVYHLLRGDQAKSKVMQIFLAFSALKTIETITTAPKNPSAAIRCMWGIRVITTLWVILGHAGVFLMDFMEEADQFKEDLINSFAYQPLTNGPISVDVFFVMGAVLCSYHWFRSIKKPGAIVPTWSSWRYWLGFYRHRALRLWPAYAYIIFLAIVRFSVMRYHENFPVWGPGDYGLMCSKHWWENILFINSFTDGHCLPWTWYIGTEFTFFAISPIFLLSLKWSPIFGIFLAVVTIAVSSISLAVKTLRYNFPPTLFLFLTPKRFNQDSMLHQTQIYVKPQYRIGSYLVGLITGYILSTYEESTEGEKQAKPSKRFVCIGWIVCAVTGLWPIYGTLPCLQGWNWPTYHIAFAALHRISFALSISWIIYACQRGLAGWLNNFLSMRIFLPLSAACYTLYLGHVFAIFAIYMSSSFPIPYEGFATLISYYWKHLLLCYFVAGALMLCIEMPAVQIVKILLGSMSEQLKAESKKRGTIAKRVDSSSSNGSLVRSDNIRRRLRPKSGRA</sequence>
<feature type="chain" id="PRO_5002077761" evidence="3">
    <location>
        <begin position="26"/>
        <end position="705"/>
    </location>
</feature>
<keyword evidence="2" id="KW-0472">Membrane</keyword>
<dbReference type="InterPro" id="IPR002656">
    <property type="entry name" value="Acyl_transf_3_dom"/>
</dbReference>
<dbReference type="OMA" id="WIAFACH"/>
<dbReference type="OrthoDB" id="207378at2759"/>
<feature type="region of interest" description="Disordered" evidence="1">
    <location>
        <begin position="674"/>
        <end position="705"/>
    </location>
</feature>
<dbReference type="Proteomes" id="UP000031036">
    <property type="component" value="Unassembled WGS sequence"/>
</dbReference>
<dbReference type="InterPro" id="IPR052728">
    <property type="entry name" value="O2_lipid_transport_reg"/>
</dbReference>
<evidence type="ECO:0000313" key="5">
    <source>
        <dbReference type="EMBL" id="KHN86242.1"/>
    </source>
</evidence>
<evidence type="ECO:0000313" key="6">
    <source>
        <dbReference type="Proteomes" id="UP000031036"/>
    </source>
</evidence>
<feature type="transmembrane region" description="Helical" evidence="2">
    <location>
        <begin position="628"/>
        <end position="646"/>
    </location>
</feature>
<dbReference type="Pfam" id="PF01757">
    <property type="entry name" value="Acyl_transf_3"/>
    <property type="match status" value="1"/>
</dbReference>
<name>A0A0B2VY76_TOXCA</name>
<feature type="transmembrane region" description="Helical" evidence="2">
    <location>
        <begin position="586"/>
        <end position="608"/>
    </location>
</feature>
<keyword evidence="2" id="KW-1133">Transmembrane helix</keyword>
<feature type="transmembrane region" description="Helical" evidence="2">
    <location>
        <begin position="339"/>
        <end position="359"/>
    </location>
</feature>
<feature type="transmembrane region" description="Helical" evidence="2">
    <location>
        <begin position="484"/>
        <end position="503"/>
    </location>
</feature>
<reference evidence="5 6" key="1">
    <citation type="submission" date="2014-11" db="EMBL/GenBank/DDBJ databases">
        <title>Genetic blueprint of the zoonotic pathogen Toxocara canis.</title>
        <authorList>
            <person name="Zhu X.-Q."/>
            <person name="Korhonen P.K."/>
            <person name="Cai H."/>
            <person name="Young N.D."/>
            <person name="Nejsum P."/>
            <person name="von Samson-Himmelstjerna G."/>
            <person name="Boag P.R."/>
            <person name="Tan P."/>
            <person name="Li Q."/>
            <person name="Min J."/>
            <person name="Yang Y."/>
            <person name="Wang X."/>
            <person name="Fang X."/>
            <person name="Hall R.S."/>
            <person name="Hofmann A."/>
            <person name="Sternberg P.W."/>
            <person name="Jex A.R."/>
            <person name="Gasser R.B."/>
        </authorList>
    </citation>
    <scope>NUCLEOTIDE SEQUENCE [LARGE SCALE GENOMIC DNA]</scope>
    <source>
        <strain evidence="5">PN_DK_2014</strain>
    </source>
</reference>
<gene>
    <name evidence="5" type="primary">nrf-6</name>
    <name evidence="5" type="ORF">Tcan_03389</name>
</gene>
<proteinExistence type="predicted"/>
<dbReference type="EMBL" id="JPKZ01000638">
    <property type="protein sequence ID" value="KHN86242.1"/>
    <property type="molecule type" value="Genomic_DNA"/>
</dbReference>
<feature type="domain" description="Acyltransferase 3" evidence="4">
    <location>
        <begin position="248"/>
        <end position="616"/>
    </location>
</feature>
<dbReference type="AlphaFoldDB" id="A0A0B2VY76"/>
<protein>
    <submittedName>
        <fullName evidence="5">Nose resistant to fluoxetine protein 6</fullName>
    </submittedName>
</protein>
<feature type="compositionally biased region" description="Basic residues" evidence="1">
    <location>
        <begin position="696"/>
        <end position="705"/>
    </location>
</feature>
<evidence type="ECO:0000259" key="4">
    <source>
        <dbReference type="Pfam" id="PF01757"/>
    </source>
</evidence>
<organism evidence="5 6">
    <name type="scientific">Toxocara canis</name>
    <name type="common">Canine roundworm</name>
    <dbReference type="NCBI Taxonomy" id="6265"/>
    <lineage>
        <taxon>Eukaryota</taxon>
        <taxon>Metazoa</taxon>
        <taxon>Ecdysozoa</taxon>
        <taxon>Nematoda</taxon>
        <taxon>Chromadorea</taxon>
        <taxon>Rhabditida</taxon>
        <taxon>Spirurina</taxon>
        <taxon>Ascaridomorpha</taxon>
        <taxon>Ascaridoidea</taxon>
        <taxon>Toxocaridae</taxon>
        <taxon>Toxocara</taxon>
    </lineage>
</organism>
<feature type="transmembrane region" description="Helical" evidence="2">
    <location>
        <begin position="247"/>
        <end position="267"/>
    </location>
</feature>